<dbReference type="AlphaFoldDB" id="A0A2K9MD53"/>
<reference evidence="3" key="1">
    <citation type="submission" date="2017-12" db="EMBL/GenBank/DDBJ databases">
        <title>Genomic analysis of Paracoccus sp. CBA4604.</title>
        <authorList>
            <person name="Roh S.W."/>
            <person name="Kim J.Y."/>
            <person name="Kim J.S."/>
        </authorList>
    </citation>
    <scope>NUCLEOTIDE SEQUENCE [LARGE SCALE GENOMIC DNA]</scope>
    <source>
        <strain evidence="3">CBA4604</strain>
    </source>
</reference>
<dbReference type="KEGG" id="paru:CYR75_03945"/>
<evidence type="ECO:0000313" key="2">
    <source>
        <dbReference type="EMBL" id="AUM73550.1"/>
    </source>
</evidence>
<dbReference type="OrthoDB" id="9800876at2"/>
<gene>
    <name evidence="2" type="ORF">CYR75_03945</name>
</gene>
<dbReference type="RefSeq" id="WP_101498934.1">
    <property type="nucleotide sequence ID" value="NZ_CP025583.1"/>
</dbReference>
<name>A0A2K9MD53_9RHOB</name>
<evidence type="ECO:0008006" key="4">
    <source>
        <dbReference type="Google" id="ProtNLM"/>
    </source>
</evidence>
<proteinExistence type="predicted"/>
<protein>
    <recommendedName>
        <fullName evidence="4">Chaperone modulatory protein CbpM</fullName>
    </recommendedName>
</protein>
<dbReference type="Gene3D" id="1.10.1660.10">
    <property type="match status" value="1"/>
</dbReference>
<feature type="region of interest" description="Disordered" evidence="1">
    <location>
        <begin position="95"/>
        <end position="118"/>
    </location>
</feature>
<dbReference type="Proteomes" id="UP000234882">
    <property type="component" value="Chromosome"/>
</dbReference>
<sequence>MADYTAEDLIAVIDDLTDARLTHYIRIRAVQPMISAQGTRFREVDRARVELLCNLSDCYGLDDDALSLVMSLLDEMHGLRGEVQALMQALAREPDDARRRISARIREVRTPDGSPDRH</sequence>
<dbReference type="EMBL" id="CP025583">
    <property type="protein sequence ID" value="AUM73550.1"/>
    <property type="molecule type" value="Genomic_DNA"/>
</dbReference>
<accession>A0A2K9MD53</accession>
<keyword evidence="3" id="KW-1185">Reference proteome</keyword>
<evidence type="ECO:0000313" key="3">
    <source>
        <dbReference type="Proteomes" id="UP000234882"/>
    </source>
</evidence>
<evidence type="ECO:0000256" key="1">
    <source>
        <dbReference type="SAM" id="MobiDB-lite"/>
    </source>
</evidence>
<organism evidence="2 3">
    <name type="scientific">Paracoccus jeotgali</name>
    <dbReference type="NCBI Taxonomy" id="2065379"/>
    <lineage>
        <taxon>Bacteria</taxon>
        <taxon>Pseudomonadati</taxon>
        <taxon>Pseudomonadota</taxon>
        <taxon>Alphaproteobacteria</taxon>
        <taxon>Rhodobacterales</taxon>
        <taxon>Paracoccaceae</taxon>
        <taxon>Paracoccus</taxon>
    </lineage>
</organism>